<evidence type="ECO:0000313" key="3">
    <source>
        <dbReference type="Proteomes" id="UP001154282"/>
    </source>
</evidence>
<dbReference type="AlphaFoldDB" id="A0AAV0PYV1"/>
<dbReference type="PANTHER" id="PTHR31286">
    <property type="entry name" value="GLYCINE-RICH CELL WALL STRUCTURAL PROTEIN 1.8-LIKE"/>
    <property type="match status" value="1"/>
</dbReference>
<comment type="caution">
    <text evidence="2">The sequence shown here is derived from an EMBL/GenBank/DDBJ whole genome shotgun (WGS) entry which is preliminary data.</text>
</comment>
<feature type="region of interest" description="Disordered" evidence="1">
    <location>
        <begin position="1"/>
        <end position="55"/>
    </location>
</feature>
<organism evidence="2 3">
    <name type="scientific">Linum tenue</name>
    <dbReference type="NCBI Taxonomy" id="586396"/>
    <lineage>
        <taxon>Eukaryota</taxon>
        <taxon>Viridiplantae</taxon>
        <taxon>Streptophyta</taxon>
        <taxon>Embryophyta</taxon>
        <taxon>Tracheophyta</taxon>
        <taxon>Spermatophyta</taxon>
        <taxon>Magnoliopsida</taxon>
        <taxon>eudicotyledons</taxon>
        <taxon>Gunneridae</taxon>
        <taxon>Pentapetalae</taxon>
        <taxon>rosids</taxon>
        <taxon>fabids</taxon>
        <taxon>Malpighiales</taxon>
        <taxon>Linaceae</taxon>
        <taxon>Linum</taxon>
    </lineage>
</organism>
<reference evidence="2" key="1">
    <citation type="submission" date="2022-08" db="EMBL/GenBank/DDBJ databases">
        <authorList>
            <person name="Gutierrez-Valencia J."/>
        </authorList>
    </citation>
    <scope>NUCLEOTIDE SEQUENCE</scope>
</reference>
<gene>
    <name evidence="2" type="ORF">LITE_LOCUS40378</name>
</gene>
<name>A0AAV0PYV1_9ROSI</name>
<accession>A0AAV0PYV1</accession>
<dbReference type="InterPro" id="IPR040256">
    <property type="entry name" value="At4g02000-like"/>
</dbReference>
<evidence type="ECO:0000313" key="2">
    <source>
        <dbReference type="EMBL" id="CAI0475331.1"/>
    </source>
</evidence>
<dbReference type="PANTHER" id="PTHR31286:SF99">
    <property type="entry name" value="DUF4283 DOMAIN-CONTAINING PROTEIN"/>
    <property type="match status" value="1"/>
</dbReference>
<dbReference type="EMBL" id="CAMGYJ010000009">
    <property type="protein sequence ID" value="CAI0475331.1"/>
    <property type="molecule type" value="Genomic_DNA"/>
</dbReference>
<keyword evidence="3" id="KW-1185">Reference proteome</keyword>
<evidence type="ECO:0000256" key="1">
    <source>
        <dbReference type="SAM" id="MobiDB-lite"/>
    </source>
</evidence>
<sequence length="188" mass="20275">MAAEAPAPASTGKGKPPEVAGGVRRSAEVSSSTNGKNAKESTQAKKRPRATAQAPEVVELPELPIEFINKEAVMRIAAAIGKPIRVDRATELGARGKFGRVCVEVDLTRPLLSQYKIEGVTYIIQYEGLDKVCTDCGKYGQSTDLCSCHDMTGEKDNMGEEAPTSPTQDLTKGKTYGDWMVVQRKGWT</sequence>
<dbReference type="Proteomes" id="UP001154282">
    <property type="component" value="Unassembled WGS sequence"/>
</dbReference>
<protein>
    <submittedName>
        <fullName evidence="2">Uncharacterized protein</fullName>
    </submittedName>
</protein>
<proteinExistence type="predicted"/>